<gene>
    <name evidence="1" type="ORF">MiSe_01300</name>
</gene>
<dbReference type="Gene3D" id="1.50.10.20">
    <property type="match status" value="2"/>
</dbReference>
<evidence type="ECO:0000313" key="1">
    <source>
        <dbReference type="EMBL" id="GET35388.1"/>
    </source>
</evidence>
<dbReference type="EMBL" id="BLAY01000001">
    <property type="protein sequence ID" value="GET35388.1"/>
    <property type="molecule type" value="Genomic_DNA"/>
</dbReference>
<protein>
    <recommendedName>
        <fullName evidence="3">Squalene/oxidosqualene cyclase</fullName>
    </recommendedName>
</protein>
<evidence type="ECO:0000313" key="2">
    <source>
        <dbReference type="Proteomes" id="UP001050975"/>
    </source>
</evidence>
<proteinExistence type="predicted"/>
<dbReference type="RefSeq" id="WP_226572771.1">
    <property type="nucleotide sequence ID" value="NZ_BLAY01000001.1"/>
</dbReference>
<dbReference type="AlphaFoldDB" id="A0AAV3X0J1"/>
<dbReference type="InterPro" id="IPR008930">
    <property type="entry name" value="Terpenoid_cyclase/PrenylTrfase"/>
</dbReference>
<sequence length="361" mass="40128">MTNCAEIGKQHLHQTVSQAVTFLLQARDKGGWWKDFFTPAGVSDAWVTGFVGTTLAGIPDAGAKQAADAAWQLLAHRETYEGGWGYHAKVPADADTTLWSLQLAEALGLGHEERCQQAYAFLARHVKSNGGVSTYEQESPIREYIGLPEGIISFQGWCGAHTCVTAAAASLPELSGQILPYLRQRQAADGRWCSYWWFEDEYCTARAATALALHGQSDSDRQRVEKAVVWAVERLQQLLSALQPAEFAIAWCLQILTLGKDLTSVREICLEGVQHLIESQRADGSWQPSARLRVPRPDMVDPELVQNWQRWTGKFAGPPTLEKVLENTFNIFSLDQNGIFTTATALQALQRLSELGWWKNE</sequence>
<keyword evidence="2" id="KW-1185">Reference proteome</keyword>
<reference evidence="1" key="1">
    <citation type="submission" date="2019-10" db="EMBL/GenBank/DDBJ databases">
        <title>Draft genome sequece of Microseira wollei NIES-4236.</title>
        <authorList>
            <person name="Yamaguchi H."/>
            <person name="Suzuki S."/>
            <person name="Kawachi M."/>
        </authorList>
    </citation>
    <scope>NUCLEOTIDE SEQUENCE</scope>
    <source>
        <strain evidence="1">NIES-4236</strain>
    </source>
</reference>
<name>A0AAV3X0J1_9CYAN</name>
<evidence type="ECO:0008006" key="3">
    <source>
        <dbReference type="Google" id="ProtNLM"/>
    </source>
</evidence>
<organism evidence="1 2">
    <name type="scientific">Microseira wollei NIES-4236</name>
    <dbReference type="NCBI Taxonomy" id="2530354"/>
    <lineage>
        <taxon>Bacteria</taxon>
        <taxon>Bacillati</taxon>
        <taxon>Cyanobacteriota</taxon>
        <taxon>Cyanophyceae</taxon>
        <taxon>Oscillatoriophycideae</taxon>
        <taxon>Aerosakkonematales</taxon>
        <taxon>Aerosakkonemataceae</taxon>
        <taxon>Microseira</taxon>
    </lineage>
</organism>
<accession>A0AAV3X0J1</accession>
<comment type="caution">
    <text evidence="1">The sequence shown here is derived from an EMBL/GenBank/DDBJ whole genome shotgun (WGS) entry which is preliminary data.</text>
</comment>
<dbReference type="Proteomes" id="UP001050975">
    <property type="component" value="Unassembled WGS sequence"/>
</dbReference>
<dbReference type="SUPFAM" id="SSF48239">
    <property type="entry name" value="Terpenoid cyclases/Protein prenyltransferases"/>
    <property type="match status" value="1"/>
</dbReference>